<dbReference type="Pfam" id="PF01471">
    <property type="entry name" value="PG_binding_1"/>
    <property type="match status" value="1"/>
</dbReference>
<sequence length="132" mass="13974">MLESAILAGNARLDSAASGGPVVKRAPPADEPEAVRRIQQALAALGFALPRSFPAGPAGAPDGRFGAETHEAVLAFQRREFPRQPDQWDGRVGRNTLARLDRLLPRAAAEESVELQPLSVMAVTNCAVRAPA</sequence>
<name>A0A1H7AY40_9GAMM</name>
<dbReference type="Gene3D" id="1.10.101.10">
    <property type="entry name" value="PGBD-like superfamily/PGBD"/>
    <property type="match status" value="1"/>
</dbReference>
<dbReference type="EMBL" id="FNYQ01000193">
    <property type="protein sequence ID" value="SEJ66780.1"/>
    <property type="molecule type" value="Genomic_DNA"/>
</dbReference>
<evidence type="ECO:0000259" key="1">
    <source>
        <dbReference type="Pfam" id="PF01471"/>
    </source>
</evidence>
<evidence type="ECO:0000313" key="2">
    <source>
        <dbReference type="EMBL" id="SEI46644.1"/>
    </source>
</evidence>
<protein>
    <submittedName>
        <fullName evidence="3">Putative peptidoglycan binding domain-containing protein</fullName>
    </submittedName>
</protein>
<evidence type="ECO:0000313" key="5">
    <source>
        <dbReference type="Proteomes" id="UP000199250"/>
    </source>
</evidence>
<evidence type="ECO:0000313" key="4">
    <source>
        <dbReference type="Proteomes" id="UP000199005"/>
    </source>
</evidence>
<dbReference type="InterPro" id="IPR002477">
    <property type="entry name" value="Peptidoglycan-bd-like"/>
</dbReference>
<reference evidence="4 5" key="1">
    <citation type="submission" date="2016-10" db="EMBL/GenBank/DDBJ databases">
        <authorList>
            <person name="de Groot N.N."/>
        </authorList>
    </citation>
    <scope>NUCLEOTIDE SEQUENCE [LARGE SCALE GENOMIC DNA]</scope>
    <source>
        <strain evidence="2 4">DSM 1041</strain>
        <strain evidence="3 5">DSM 373</strain>
    </source>
</reference>
<dbReference type="EMBL" id="FNYO01000005">
    <property type="protein sequence ID" value="SEI46644.1"/>
    <property type="molecule type" value="Genomic_DNA"/>
</dbReference>
<dbReference type="SUPFAM" id="SSF47090">
    <property type="entry name" value="PGBD-like"/>
    <property type="match status" value="1"/>
</dbReference>
<dbReference type="RefSeq" id="WP_170849499.1">
    <property type="nucleotide sequence ID" value="NZ_FNYO01000005.1"/>
</dbReference>
<gene>
    <name evidence="3" type="ORF">SAMN04244572_04848</name>
    <name evidence="2" type="ORF">SAMN04244579_00636</name>
</gene>
<organism evidence="3 5">
    <name type="scientific">Azotobacter beijerinckii</name>
    <dbReference type="NCBI Taxonomy" id="170623"/>
    <lineage>
        <taxon>Bacteria</taxon>
        <taxon>Pseudomonadati</taxon>
        <taxon>Pseudomonadota</taxon>
        <taxon>Gammaproteobacteria</taxon>
        <taxon>Pseudomonadales</taxon>
        <taxon>Pseudomonadaceae</taxon>
        <taxon>Azotobacter</taxon>
    </lineage>
</organism>
<proteinExistence type="predicted"/>
<dbReference type="STRING" id="170623.SAMN04244579_00636"/>
<dbReference type="AlphaFoldDB" id="A0A1H7AY40"/>
<dbReference type="Proteomes" id="UP000199250">
    <property type="component" value="Unassembled WGS sequence"/>
</dbReference>
<evidence type="ECO:0000313" key="3">
    <source>
        <dbReference type="EMBL" id="SEJ66780.1"/>
    </source>
</evidence>
<dbReference type="Proteomes" id="UP000199005">
    <property type="component" value="Unassembled WGS sequence"/>
</dbReference>
<dbReference type="InterPro" id="IPR036365">
    <property type="entry name" value="PGBD-like_sf"/>
</dbReference>
<feature type="domain" description="Peptidoglycan binding-like" evidence="1">
    <location>
        <begin position="33"/>
        <end position="100"/>
    </location>
</feature>
<accession>A0A1H7AY40</accession>
<dbReference type="InterPro" id="IPR036366">
    <property type="entry name" value="PGBDSf"/>
</dbReference>